<dbReference type="PANTHER" id="PTHR31299:SF0">
    <property type="entry name" value="ESTERASE, PUTATIVE (AFU_ORTHOLOGUE AFUA_1G05850)-RELATED"/>
    <property type="match status" value="1"/>
</dbReference>
<evidence type="ECO:0000313" key="3">
    <source>
        <dbReference type="EMBL" id="AAF11803.1"/>
    </source>
</evidence>
<keyword evidence="1" id="KW-0732">Signal</keyword>
<dbReference type="InterPro" id="IPR027843">
    <property type="entry name" value="DUF4440"/>
</dbReference>
<dbReference type="KEGG" id="dra:DR_2257"/>
<dbReference type="SMR" id="Q9RS70"/>
<dbReference type="eggNOG" id="COG2312">
    <property type="taxonomic scope" value="Bacteria"/>
</dbReference>
<dbReference type="SUPFAM" id="SSF54427">
    <property type="entry name" value="NTF2-like"/>
    <property type="match status" value="1"/>
</dbReference>
<dbReference type="Pfam" id="PF05139">
    <property type="entry name" value="Erythro_esteras"/>
    <property type="match status" value="1"/>
</dbReference>
<accession>Q9RS70</accession>
<evidence type="ECO:0000313" key="4">
    <source>
        <dbReference type="Proteomes" id="UP000002524"/>
    </source>
</evidence>
<dbReference type="Proteomes" id="UP000002524">
    <property type="component" value="Chromosome 1"/>
</dbReference>
<dbReference type="PANTHER" id="PTHR31299">
    <property type="entry name" value="ESTERASE, PUTATIVE (AFU_ORTHOLOGUE AFUA_1G05850)-RELATED"/>
    <property type="match status" value="1"/>
</dbReference>
<dbReference type="Gene3D" id="3.30.1870.10">
    <property type="entry name" value="EreA-like, domain 2"/>
    <property type="match status" value="1"/>
</dbReference>
<dbReference type="STRING" id="243230.DR_2257"/>
<dbReference type="InParanoid" id="Q9RS70"/>
<feature type="domain" description="DUF4440" evidence="2">
    <location>
        <begin position="32"/>
        <end position="140"/>
    </location>
</feature>
<dbReference type="FunCoup" id="Q9RS70">
    <property type="interactions" value="3"/>
</dbReference>
<dbReference type="SUPFAM" id="SSF159501">
    <property type="entry name" value="EreA/ChaN-like"/>
    <property type="match status" value="1"/>
</dbReference>
<sequence length="554" mass="58591">MNKLMNKIVALSLALLTPALAGGAGNPDEAAIRRSYQELMRATVAGDSATILRFYAPKFSGYGPRYEPITREMLTARAPGLTFKSAQVTALKLVRQGQTYNVTAQVRSEGEYDLGGQKMPVVQTGETLDTWQKLGGRWQIVDSRALNAQVDLGGNRQVLADPAPLSPASRAALVAALRPLLRPVNPSGTGVADLAFLTPLAQARLIGVGEGSHGTHEHFVLKARIFKALVQEHGFTTLAFEANPARAQAVQAYISGESADLTAAVNGLGFSVWRTAEIRDLLVWMRGYNAARGSKPALNFVAVDMQDPGGSAALLGTLVPGLSAAAAPFAKLEPYQIDELVKDPAQQKAFTEQAATLLKQANALNANTPHRAQAQALARTVQQAVLAATGQGTRDDFMAENLLAVLKADPQGKVMLWAHNSHVSKAPDALAQTGMGTRLAEALGRDYRTIGQTFTGGSIRATLVGQEEKGMQSVAVAPSHPDSPEALATAPAALVMADALKVPAVREYFATPRPIRGIGQSSTPGAMGYTFEVLPKSYDVLIFTGKSTPAQAAK</sequence>
<dbReference type="AlphaFoldDB" id="Q9RS70"/>
<dbReference type="Gene3D" id="1.20.1440.30">
    <property type="entry name" value="Biosynthetic Protein domain"/>
    <property type="match status" value="1"/>
</dbReference>
<gene>
    <name evidence="3" type="ordered locus">DR_2257</name>
</gene>
<dbReference type="Gene3D" id="3.10.450.50">
    <property type="match status" value="1"/>
</dbReference>
<feature type="chain" id="PRO_5009974196" evidence="1">
    <location>
        <begin position="22"/>
        <end position="554"/>
    </location>
</feature>
<dbReference type="PATRIC" id="fig|243230.17.peg.2485"/>
<feature type="signal peptide" evidence="1">
    <location>
        <begin position="1"/>
        <end position="21"/>
    </location>
</feature>
<dbReference type="InterPro" id="IPR052036">
    <property type="entry name" value="Hydrolase/PRTase-associated"/>
</dbReference>
<dbReference type="CDD" id="cd14728">
    <property type="entry name" value="Ere-like"/>
    <property type="match status" value="1"/>
</dbReference>
<dbReference type="InterPro" id="IPR032710">
    <property type="entry name" value="NTF2-like_dom_sf"/>
</dbReference>
<dbReference type="PIR" id="A75296">
    <property type="entry name" value="A75296"/>
</dbReference>
<dbReference type="PaxDb" id="243230-DR_2257"/>
<protein>
    <submittedName>
        <fullName evidence="3">Erythromycin esterase, putative</fullName>
    </submittedName>
</protein>
<dbReference type="EMBL" id="AE000513">
    <property type="protein sequence ID" value="AAF11803.1"/>
    <property type="molecule type" value="Genomic_DNA"/>
</dbReference>
<evidence type="ECO:0000256" key="1">
    <source>
        <dbReference type="SAM" id="SignalP"/>
    </source>
</evidence>
<dbReference type="HOGENOM" id="CLU_491542_0_0_0"/>
<name>Q9RS70_DEIRA</name>
<dbReference type="EnsemblBacteria" id="AAF11803">
    <property type="protein sequence ID" value="AAF11803"/>
    <property type="gene ID" value="DR_2257"/>
</dbReference>
<keyword evidence="4" id="KW-1185">Reference proteome</keyword>
<proteinExistence type="predicted"/>
<dbReference type="OrthoDB" id="9810066at2"/>
<organism evidence="3 4">
    <name type="scientific">Deinococcus radiodurans (strain ATCC 13939 / DSM 20539 / JCM 16871 / CCUG 27074 / LMG 4051 / NBRC 15346 / NCIMB 9279 / VKM B-1422 / R1)</name>
    <dbReference type="NCBI Taxonomy" id="243230"/>
    <lineage>
        <taxon>Bacteria</taxon>
        <taxon>Thermotogati</taxon>
        <taxon>Deinococcota</taxon>
        <taxon>Deinococci</taxon>
        <taxon>Deinococcales</taxon>
        <taxon>Deinococcaceae</taxon>
        <taxon>Deinococcus</taxon>
    </lineage>
</organism>
<dbReference type="RefSeq" id="WP_010888885.1">
    <property type="nucleotide sequence ID" value="NC_001263.1"/>
</dbReference>
<dbReference type="Gene3D" id="3.40.1660.10">
    <property type="entry name" value="EreA-like (biosynthetic domain)"/>
    <property type="match status" value="1"/>
</dbReference>
<dbReference type="Pfam" id="PF14534">
    <property type="entry name" value="DUF4440"/>
    <property type="match status" value="1"/>
</dbReference>
<reference evidence="3 4" key="1">
    <citation type="journal article" date="1999" name="Science">
        <title>Genome sequence of the radioresistant bacterium Deinococcus radiodurans R1.</title>
        <authorList>
            <person name="White O."/>
            <person name="Eisen J.A."/>
            <person name="Heidelberg J.F."/>
            <person name="Hickey E.K."/>
            <person name="Peterson J.D."/>
            <person name="Dodson R.J."/>
            <person name="Haft D.H."/>
            <person name="Gwinn M.L."/>
            <person name="Nelson W.C."/>
            <person name="Richardson D.L."/>
            <person name="Moffat K.S."/>
            <person name="Qin H."/>
            <person name="Jiang L."/>
            <person name="Pamphile W."/>
            <person name="Crosby M."/>
            <person name="Shen M."/>
            <person name="Vamathevan J.J."/>
            <person name="Lam P."/>
            <person name="McDonald L."/>
            <person name="Utterback T."/>
            <person name="Zalewski C."/>
            <person name="Makarova K.S."/>
            <person name="Aravind L."/>
            <person name="Daly M.J."/>
            <person name="Minton K.W."/>
            <person name="Fleischmann R.D."/>
            <person name="Ketchum K.A."/>
            <person name="Nelson K.E."/>
            <person name="Salzberg S."/>
            <person name="Smith H.O."/>
            <person name="Venter J.C."/>
            <person name="Fraser C.M."/>
        </authorList>
    </citation>
    <scope>NUCLEOTIDE SEQUENCE [LARGE SCALE GENOMIC DNA]</scope>
    <source>
        <strain evidence="4">ATCC 13939 / DSM 20539 / JCM 16871 / LMG 4051 / NBRC 15346 / NCIMB 9279 / R1 / VKM B-1422</strain>
    </source>
</reference>
<evidence type="ECO:0000259" key="2">
    <source>
        <dbReference type="Pfam" id="PF14534"/>
    </source>
</evidence>
<dbReference type="InterPro" id="IPR007815">
    <property type="entry name" value="Emycin_Estase"/>
</dbReference>
<dbReference type="GO" id="GO:0046677">
    <property type="term" value="P:response to antibiotic"/>
    <property type="evidence" value="ECO:0007669"/>
    <property type="project" value="InterPro"/>
</dbReference>
<dbReference type="GeneID" id="69518509"/>